<evidence type="ECO:0000256" key="4">
    <source>
        <dbReference type="ARBA" id="ARBA00022562"/>
    </source>
</evidence>
<dbReference type="GO" id="GO:0019028">
    <property type="term" value="C:viral capsid"/>
    <property type="evidence" value="ECO:0007669"/>
    <property type="project" value="UniProtKB-UniRule"/>
</dbReference>
<evidence type="ECO:0000256" key="6">
    <source>
        <dbReference type="ARBA" id="ARBA00022812"/>
    </source>
</evidence>
<dbReference type="GO" id="GO:0043657">
    <property type="term" value="C:host cell"/>
    <property type="evidence" value="ECO:0007669"/>
    <property type="project" value="GOC"/>
</dbReference>
<evidence type="ECO:0000256" key="2">
    <source>
        <dbReference type="ARBA" id="ARBA00022553"/>
    </source>
</evidence>
<comment type="caution">
    <text evidence="15">Lacks conserved residue(s) required for the propagation of feature annotation.</text>
</comment>
<keyword evidence="7 15" id="KW-0946">Virion</keyword>
<dbReference type="Pfam" id="PF00513">
    <property type="entry name" value="Late_protein_L2"/>
    <property type="match status" value="1"/>
</dbReference>
<comment type="PTM">
    <text evidence="15">Highly phosphorylated.</text>
</comment>
<keyword evidence="9 15" id="KW-1177">Microtubular inwards viral transport</keyword>
<evidence type="ECO:0000256" key="7">
    <source>
        <dbReference type="ARBA" id="ARBA00022844"/>
    </source>
</evidence>
<reference evidence="16" key="1">
    <citation type="submission" date="2016-06" db="EMBL/GenBank/DDBJ databases">
        <title>Viral metagenomics study of bats from Saudi Arabia.</title>
        <authorList>
            <person name="Mishra N."/>
            <person name="Williams S.H."/>
            <person name="Lipkin W.I."/>
        </authorList>
    </citation>
    <scope>NUCLEOTIDE SEQUENCE</scope>
    <source>
        <strain evidence="16">KSA416</strain>
    </source>
</reference>
<dbReference type="GO" id="GO:0046718">
    <property type="term" value="P:symbiont entry into host cell"/>
    <property type="evidence" value="ECO:0007669"/>
    <property type="project" value="UniProtKB-KW"/>
</dbReference>
<dbReference type="HAMAP" id="MF_04003">
    <property type="entry name" value="PPV_L2"/>
    <property type="match status" value="1"/>
</dbReference>
<keyword evidence="14 15" id="KW-1160">Virus entry into host cell</keyword>
<dbReference type="GO" id="GO:0042025">
    <property type="term" value="C:host cell nucleus"/>
    <property type="evidence" value="ECO:0007669"/>
    <property type="project" value="UniProtKB-SubCell"/>
</dbReference>
<gene>
    <name evidence="15" type="primary">L2</name>
</gene>
<evidence type="ECO:0000256" key="13">
    <source>
        <dbReference type="ARBA" id="ARBA00023157"/>
    </source>
</evidence>
<keyword evidence="1 15" id="KW-1163">Viral penetration into host nucleus</keyword>
<evidence type="ECO:0000256" key="8">
    <source>
        <dbReference type="ARBA" id="ARBA00022921"/>
    </source>
</evidence>
<keyword evidence="6" id="KW-1040">Host Golgi apparatus</keyword>
<evidence type="ECO:0000256" key="11">
    <source>
        <dbReference type="ARBA" id="ARBA00023120"/>
    </source>
</evidence>
<sequence length="536" mass="58301">MLTRRRRAAAKDLYAHCKVHGNCPSDIKPKFEGYTIADLLLRWGASSVYLGSLGIGTGRSGGGVPLGTPFGGGGGGGGRRSIVTLRPNIPVETLGPELSIPIDIDAIPPIAPSDPSVIDLLDLPTGTGPEITPGARPGGDTHVVVADIHPAPTEPTVNFTTFLDYGGPENPDFSFVESGGRTTKTQYTNPLFEIDVQNTAIAGETSAADTIIILGSGGTIVGRPEEVALFDLTRSGETEFDPTIEEETSFSTSTPTTSRVPKRTGLYSKRYVQVQASAPEVVTRPRETYFLNPAYEGAEAIDPDVSLIFERDQQELAGSLPSELADVESLSKVTYSRSAAGNVRVSRVGRTYSIKTRSGVRIGAQRHLYTDISPIPVWEQIELPTIAETPFESTFVQPLAETNLDLDIINLDEVTEPVSDEQLLDEDIYDIRGTLELSGVEPIFIDEQPVRTTFIIDTVLKPPVFVGTTSEEFLLPTAEEEESYLIPVTEPHDIPYVVIDTKSFDFYLHPSLTRKKRKRKRVFYWFADGGVAPGFK</sequence>
<organism evidence="16">
    <name type="scientific">Bat papillomavirus</name>
    <dbReference type="NCBI Taxonomy" id="2004707"/>
    <lineage>
        <taxon>Viruses</taxon>
        <taxon>Monodnaviria</taxon>
        <taxon>Shotokuvirae</taxon>
        <taxon>Cossaviricota</taxon>
        <taxon>Papovaviricetes</taxon>
        <taxon>Zurhausenvirales</taxon>
        <taxon>Papillomaviridae</taxon>
    </lineage>
</organism>
<comment type="similarity">
    <text evidence="15">Belongs to the papillomaviridae L2 protein family.</text>
</comment>
<keyword evidence="11 15" id="KW-1176">Cytoplasmic inwards viral transport</keyword>
<evidence type="ECO:0000256" key="1">
    <source>
        <dbReference type="ARBA" id="ARBA00022524"/>
    </source>
</evidence>
<keyword evidence="5 15" id="KW-0945">Host-virus interaction</keyword>
<evidence type="ECO:0000256" key="9">
    <source>
        <dbReference type="ARBA" id="ARBA00022952"/>
    </source>
</evidence>
<keyword evidence="2 15" id="KW-0597">Phosphoprotein</keyword>
<dbReference type="EMBL" id="KX434763">
    <property type="protein sequence ID" value="ART66888.1"/>
    <property type="molecule type" value="Genomic_DNA"/>
</dbReference>
<keyword evidence="12 15" id="KW-0238">DNA-binding</keyword>
<evidence type="ECO:0000256" key="5">
    <source>
        <dbReference type="ARBA" id="ARBA00022581"/>
    </source>
</evidence>
<evidence type="ECO:0000313" key="16">
    <source>
        <dbReference type="EMBL" id="ART66888.1"/>
    </source>
</evidence>
<dbReference type="GO" id="GO:0075521">
    <property type="term" value="P:microtubule-dependent intracellular transport of viral material towards nucleus"/>
    <property type="evidence" value="ECO:0007669"/>
    <property type="project" value="UniProtKB-UniRule"/>
</dbReference>
<evidence type="ECO:0000256" key="3">
    <source>
        <dbReference type="ARBA" id="ARBA00022561"/>
    </source>
</evidence>
<dbReference type="GO" id="GO:0005198">
    <property type="term" value="F:structural molecule activity"/>
    <property type="evidence" value="ECO:0007669"/>
    <property type="project" value="UniProtKB-UniRule"/>
</dbReference>
<proteinExistence type="inferred from homology"/>
<evidence type="ECO:0000256" key="12">
    <source>
        <dbReference type="ARBA" id="ARBA00023125"/>
    </source>
</evidence>
<keyword evidence="10" id="KW-1039">Host endosome</keyword>
<feature type="disulfide bond" evidence="15">
    <location>
        <begin position="17"/>
        <end position="23"/>
    </location>
</feature>
<evidence type="ECO:0000256" key="10">
    <source>
        <dbReference type="ARBA" id="ARBA00023046"/>
    </source>
</evidence>
<comment type="subunit">
    <text evidence="15">Interacts with major capsid protein L1. Interacts with E2; this interaction inhibits E2 transcriptional activity but not the DNA replication function E2. Interacts with host HSPA8; this interaction is required for L2 nuclear translocation. Interacts with host importins KPNB2 and KPNB3. Forms a complex with importin alpha2-beta1 heterodimers via interaction with the importin alpha2 adapter. Interacts with host DYNLT1; this interaction is essential for virus intracellular transport during entry. Interacts (via C-terminus) with host retromer subunits VPS35 AND VPS29.</text>
</comment>
<protein>
    <recommendedName>
        <fullName evidence="15">Minor capsid protein L2</fullName>
    </recommendedName>
</protein>
<keyword evidence="4 15" id="KW-1048">Host nucleus</keyword>
<dbReference type="InterPro" id="IPR000784">
    <property type="entry name" value="Late_L2"/>
</dbReference>
<name>A0A2Z2JQ14_9PAPI</name>
<keyword evidence="8 15" id="KW-0426">Late protein</keyword>
<comment type="subcellular location">
    <subcellularLocation>
        <location evidence="15">Virion</location>
    </subcellularLocation>
    <subcellularLocation>
        <location evidence="15">Host nucleus</location>
    </subcellularLocation>
</comment>
<accession>A0A2Z2JQ14</accession>
<evidence type="ECO:0000256" key="14">
    <source>
        <dbReference type="ARBA" id="ARBA00023296"/>
    </source>
</evidence>
<dbReference type="GO" id="GO:0075732">
    <property type="term" value="P:viral penetration into host nucleus"/>
    <property type="evidence" value="ECO:0007669"/>
    <property type="project" value="UniProtKB-KW"/>
</dbReference>
<dbReference type="GO" id="GO:0003677">
    <property type="term" value="F:DNA binding"/>
    <property type="evidence" value="ECO:0007669"/>
    <property type="project" value="UniProtKB-UniRule"/>
</dbReference>
<keyword evidence="13 15" id="KW-1015">Disulfide bond</keyword>
<evidence type="ECO:0000256" key="15">
    <source>
        <dbReference type="HAMAP-Rule" id="MF_04003"/>
    </source>
</evidence>
<comment type="function">
    <text evidence="15">Minor protein of the capsid that localizes along the inner surface of the virion, within the central cavities beneath the L1 pentamers. Plays a role in capsid stabilization through interaction with the major capsid protein L1. Once the virion enters the host cell, L2 escorts the genomic DNA into the nucleus by promoting escape from the endosomal compartments and traffic through the host Golgi network. Mechanistically, the C-terminus of L2 possesses a cell-penetrating peptide that protudes from the host endosome, interacts with host cytoplasmic retromer cargo and thereby mediates the capsid delivery to the host trans-Golgi network. Plays a role through its interaction with host dynein in the intracellular microtubule-dependent transport of viral capsid toward the nucleus. Mediates the viral genome import into the nucleus through binding to host importins. Once within the nucleus, L2 localizes viral genomes to host PML bodies in order to activate early gene expression for establishment of infection. Later on, promotes late gene expression by interacting with the viral E2 protein and by inhibiting its transcriptional activation functions. During virion assembly, encapsidates the genome by direct interaction with the viral DNA.</text>
</comment>
<keyword evidence="3 15" id="KW-0167">Capsid protein</keyword>